<feature type="region of interest" description="Disordered" evidence="1">
    <location>
        <begin position="76"/>
        <end position="114"/>
    </location>
</feature>
<comment type="caution">
    <text evidence="2">The sequence shown here is derived from an EMBL/GenBank/DDBJ whole genome shotgun (WGS) entry which is preliminary data.</text>
</comment>
<dbReference type="SUPFAM" id="SSF48371">
    <property type="entry name" value="ARM repeat"/>
    <property type="match status" value="1"/>
</dbReference>
<organism evidence="2 3">
    <name type="scientific">Tritrichomonas musculus</name>
    <dbReference type="NCBI Taxonomy" id="1915356"/>
    <lineage>
        <taxon>Eukaryota</taxon>
        <taxon>Metamonada</taxon>
        <taxon>Parabasalia</taxon>
        <taxon>Tritrichomonadida</taxon>
        <taxon>Tritrichomonadidae</taxon>
        <taxon>Tritrichomonas</taxon>
    </lineage>
</organism>
<name>A0ABR2JYY2_9EUKA</name>
<dbReference type="InterPro" id="IPR016024">
    <property type="entry name" value="ARM-type_fold"/>
</dbReference>
<feature type="compositionally biased region" description="Low complexity" evidence="1">
    <location>
        <begin position="17"/>
        <end position="37"/>
    </location>
</feature>
<evidence type="ECO:0000313" key="2">
    <source>
        <dbReference type="EMBL" id="KAK8884070.1"/>
    </source>
</evidence>
<dbReference type="Proteomes" id="UP001470230">
    <property type="component" value="Unassembled WGS sequence"/>
</dbReference>
<reference evidence="2 3" key="1">
    <citation type="submission" date="2024-04" db="EMBL/GenBank/DDBJ databases">
        <title>Tritrichomonas musculus Genome.</title>
        <authorList>
            <person name="Alves-Ferreira E."/>
            <person name="Grigg M."/>
            <person name="Lorenzi H."/>
            <person name="Galac M."/>
        </authorList>
    </citation>
    <scope>NUCLEOTIDE SEQUENCE [LARGE SCALE GENOMIC DNA]</scope>
    <source>
        <strain evidence="2 3">EAF2021</strain>
    </source>
</reference>
<keyword evidence="3" id="KW-1185">Reference proteome</keyword>
<gene>
    <name evidence="2" type="ORF">M9Y10_043175</name>
</gene>
<evidence type="ECO:0008006" key="4">
    <source>
        <dbReference type="Google" id="ProtNLM"/>
    </source>
</evidence>
<feature type="region of interest" description="Disordered" evidence="1">
    <location>
        <begin position="1"/>
        <end position="37"/>
    </location>
</feature>
<accession>A0ABR2JYY2</accession>
<sequence>MNMNEQPNQNQTDDQYHQQNQANGQSQQNNQTVDQQLQNQISSQNEDNQLNGQHHQENQATGHQNPINIQISRNQSTSSNIQISTNSLSQSEQANQSDQSNHSNQATKNVDIQKRTSAPSLLLLKKDGKPLTIQKKDKLDAPQKSVNIIIPTRDGQQQPLPSQKIRPSYSEPTVTITKKENKDVNIKIKKDSYPIEIILNSDRLLPDTRLPRSRGYVTLQNYLLEMKNDKNTKTQSYYPKGQKYKNLKNATLIATNEKSFQPTVMLKNVNMWDKNSDEAFKMNVNQSFNRLTKDKISQVLRELIPEVNTTDREKLVADIFVSKASIEKNFASIYAEFVKELSNVNANLARDIIDYATGKLTDYALNPADEQNDYEYESSLGYTSFVAALISNQKITDGEKYIRTIIDAIPDENINPILIEMLKNFVVSVGHSFIQNIDRNMWNKLESLLTNKSIPSRVHYLIVDTLEIINGQTSESESTQKVSESSKSLVRNGFASFQDDFTAIPSEVDNMRSDVFFEGSMILFPDIKDIYNFTYYQCFVLKKKGYKKIEIIEILQKYIRSFADQQLDVDCRHIWTNISMLLCQMILQGVVNTTDAKQLHKQIYFEPGNTNPYDDWDVYSDLKFFIHDNYYFSESIEIPQGFHDQEIIDALKMPQVILDPKVTEIKKVSRLITVAALRSIFNRFKAENYHSINDLSRWKGILKSLYKKANKAIKQILEEEFIEYDLPFSEGEFINYIK</sequence>
<evidence type="ECO:0000256" key="1">
    <source>
        <dbReference type="SAM" id="MobiDB-lite"/>
    </source>
</evidence>
<feature type="compositionally biased region" description="Low complexity" evidence="1">
    <location>
        <begin position="76"/>
        <end position="91"/>
    </location>
</feature>
<dbReference type="Gene3D" id="1.25.40.180">
    <property type="match status" value="1"/>
</dbReference>
<evidence type="ECO:0000313" key="3">
    <source>
        <dbReference type="Proteomes" id="UP001470230"/>
    </source>
</evidence>
<proteinExistence type="predicted"/>
<feature type="compositionally biased region" description="Polar residues" evidence="1">
    <location>
        <begin position="1"/>
        <end position="13"/>
    </location>
</feature>
<protein>
    <recommendedName>
        <fullName evidence="4">MIF4G domain-containing protein</fullName>
    </recommendedName>
</protein>
<feature type="compositionally biased region" description="Polar residues" evidence="1">
    <location>
        <begin position="92"/>
        <end position="114"/>
    </location>
</feature>
<dbReference type="EMBL" id="JAPFFF010000008">
    <property type="protein sequence ID" value="KAK8884070.1"/>
    <property type="molecule type" value="Genomic_DNA"/>
</dbReference>